<evidence type="ECO:0000313" key="2">
    <source>
        <dbReference type="EMBL" id="SFV68787.1"/>
    </source>
</evidence>
<keyword evidence="1" id="KW-1133">Transmembrane helix</keyword>
<sequence>MTRLKKRILSGSALIFMLTLIAVYSVEDFREFMIAFVLRMFYLVKKNFILLVSTFFLVKGKFIWILFLKKLAFLSLSGLGKRYIVEKVFMNNVKIHFLDHLRLDIQRLTRHAKENFKSFPLIKKLITMLTFIASLGFVGKFMGGMLAVKVFIAKVWSFLLAIFLKVGGSVVYFFTDYLWSSWLAPIIEVVVFSWFLSWIEKVPYLSSALKKIYAFFIYTFGWIDGYLHKIFHQPMKRILLWFVKKIQRLIHRFIGLPFMSPWKKCKEKRKLEDNGYERLKLQRETIKRSKKSQKRLSAYEKLKVKRKAKERIREKKSKKVV</sequence>
<name>A0A1W1CSV6_9ZZZZ</name>
<reference evidence="2" key="1">
    <citation type="submission" date="2016-10" db="EMBL/GenBank/DDBJ databases">
        <authorList>
            <person name="de Groot N.N."/>
        </authorList>
    </citation>
    <scope>NUCLEOTIDE SEQUENCE</scope>
</reference>
<proteinExistence type="predicted"/>
<protein>
    <submittedName>
        <fullName evidence="2">Uncharacterized protein</fullName>
    </submittedName>
</protein>
<dbReference type="AlphaFoldDB" id="A0A1W1CSV6"/>
<keyword evidence="1" id="KW-0812">Transmembrane</keyword>
<organism evidence="2">
    <name type="scientific">hydrothermal vent metagenome</name>
    <dbReference type="NCBI Taxonomy" id="652676"/>
    <lineage>
        <taxon>unclassified sequences</taxon>
        <taxon>metagenomes</taxon>
        <taxon>ecological metagenomes</taxon>
    </lineage>
</organism>
<keyword evidence="1" id="KW-0472">Membrane</keyword>
<evidence type="ECO:0000256" key="1">
    <source>
        <dbReference type="SAM" id="Phobius"/>
    </source>
</evidence>
<dbReference type="EMBL" id="FPHM01000125">
    <property type="protein sequence ID" value="SFV68787.1"/>
    <property type="molecule type" value="Genomic_DNA"/>
</dbReference>
<feature type="transmembrane region" description="Helical" evidence="1">
    <location>
        <begin position="125"/>
        <end position="143"/>
    </location>
</feature>
<feature type="transmembrane region" description="Helical" evidence="1">
    <location>
        <begin position="211"/>
        <end position="227"/>
    </location>
</feature>
<feature type="transmembrane region" description="Helical" evidence="1">
    <location>
        <begin position="155"/>
        <end position="175"/>
    </location>
</feature>
<feature type="transmembrane region" description="Helical" evidence="1">
    <location>
        <begin position="182"/>
        <end position="199"/>
    </location>
</feature>
<accession>A0A1W1CSV6</accession>
<gene>
    <name evidence="2" type="ORF">MNB_SV-13-693</name>
</gene>